<dbReference type="AlphaFoldDB" id="A0A9J6B0Z0"/>
<proteinExistence type="predicted"/>
<dbReference type="Proteomes" id="UP000824120">
    <property type="component" value="Chromosome 1"/>
</dbReference>
<organism evidence="1 2">
    <name type="scientific">Solanum commersonii</name>
    <name type="common">Commerson's wild potato</name>
    <name type="synonym">Commerson's nightshade</name>
    <dbReference type="NCBI Taxonomy" id="4109"/>
    <lineage>
        <taxon>Eukaryota</taxon>
        <taxon>Viridiplantae</taxon>
        <taxon>Streptophyta</taxon>
        <taxon>Embryophyta</taxon>
        <taxon>Tracheophyta</taxon>
        <taxon>Spermatophyta</taxon>
        <taxon>Magnoliopsida</taxon>
        <taxon>eudicotyledons</taxon>
        <taxon>Gunneridae</taxon>
        <taxon>Pentapetalae</taxon>
        <taxon>asterids</taxon>
        <taxon>lamiids</taxon>
        <taxon>Solanales</taxon>
        <taxon>Solanaceae</taxon>
        <taxon>Solanoideae</taxon>
        <taxon>Solaneae</taxon>
        <taxon>Solanum</taxon>
    </lineage>
</organism>
<sequence>MLESSEYSFSAACSCCVMFSYLQEWSCKSIDTRLENPLSSSNVTSILSTFVIFRPSSIISPSVFCVNIPPGHAP</sequence>
<accession>A0A9J6B0Z0</accession>
<comment type="caution">
    <text evidence="1">The sequence shown here is derived from an EMBL/GenBank/DDBJ whole genome shotgun (WGS) entry which is preliminary data.</text>
</comment>
<keyword evidence="2" id="KW-1185">Reference proteome</keyword>
<evidence type="ECO:0000313" key="2">
    <source>
        <dbReference type="Proteomes" id="UP000824120"/>
    </source>
</evidence>
<dbReference type="EMBL" id="JACXVP010000001">
    <property type="protein sequence ID" value="KAG5630211.1"/>
    <property type="molecule type" value="Genomic_DNA"/>
</dbReference>
<evidence type="ECO:0000313" key="1">
    <source>
        <dbReference type="EMBL" id="KAG5630211.1"/>
    </source>
</evidence>
<protein>
    <submittedName>
        <fullName evidence="1">Uncharacterized protein</fullName>
    </submittedName>
</protein>
<name>A0A9J6B0Z0_SOLCO</name>
<reference evidence="1 2" key="1">
    <citation type="submission" date="2020-09" db="EMBL/GenBank/DDBJ databases">
        <title>De no assembly of potato wild relative species, Solanum commersonii.</title>
        <authorList>
            <person name="Cho K."/>
        </authorList>
    </citation>
    <scope>NUCLEOTIDE SEQUENCE [LARGE SCALE GENOMIC DNA]</scope>
    <source>
        <strain evidence="1">LZ3.2</strain>
        <tissue evidence="1">Leaf</tissue>
    </source>
</reference>
<gene>
    <name evidence="1" type="ORF">H5410_001928</name>
</gene>